<dbReference type="Proteomes" id="UP000217257">
    <property type="component" value="Chromosome"/>
</dbReference>
<dbReference type="AlphaFoldDB" id="A0A250J0I6"/>
<protein>
    <recommendedName>
        <fullName evidence="4">Peptidase C51 domain-containing protein</fullName>
    </recommendedName>
</protein>
<sequence>MEVPGPQRSHPPVPGEPSTMISSPTRLLSLSLLTLALATTGCGGTEMEMEDVAPQVSEETATAESAACTDYCDNCVLFARCRAPNLPYGLTYWSDKVAVINSNHAHVGCVAMIPTSHVYGHAAFVADVDTAPSPNRITLREANWTPNACTSRTGTKDGLNIRNFWCPAGVHTAKCAGPM</sequence>
<dbReference type="KEGG" id="cfus:CYFUS_002336"/>
<accession>A0A250J0I6</accession>
<proteinExistence type="predicted"/>
<reference evidence="2 3" key="1">
    <citation type="submission" date="2017-06" db="EMBL/GenBank/DDBJ databases">
        <title>Sequencing and comparative analysis of myxobacterial genomes.</title>
        <authorList>
            <person name="Rupp O."/>
            <person name="Goesmann A."/>
            <person name="Sogaard-Andersen L."/>
        </authorList>
    </citation>
    <scope>NUCLEOTIDE SEQUENCE [LARGE SCALE GENOMIC DNA]</scope>
    <source>
        <strain evidence="2 3">DSM 52655</strain>
    </source>
</reference>
<evidence type="ECO:0008006" key="4">
    <source>
        <dbReference type="Google" id="ProtNLM"/>
    </source>
</evidence>
<evidence type="ECO:0000313" key="3">
    <source>
        <dbReference type="Proteomes" id="UP000217257"/>
    </source>
</evidence>
<organism evidence="2 3">
    <name type="scientific">Cystobacter fuscus</name>
    <dbReference type="NCBI Taxonomy" id="43"/>
    <lineage>
        <taxon>Bacteria</taxon>
        <taxon>Pseudomonadati</taxon>
        <taxon>Myxococcota</taxon>
        <taxon>Myxococcia</taxon>
        <taxon>Myxococcales</taxon>
        <taxon>Cystobacterineae</taxon>
        <taxon>Archangiaceae</taxon>
        <taxon>Cystobacter</taxon>
    </lineage>
</organism>
<name>A0A250J0I6_9BACT</name>
<evidence type="ECO:0000313" key="2">
    <source>
        <dbReference type="EMBL" id="ATB36921.1"/>
    </source>
</evidence>
<evidence type="ECO:0000256" key="1">
    <source>
        <dbReference type="SAM" id="MobiDB-lite"/>
    </source>
</evidence>
<gene>
    <name evidence="2" type="ORF">CYFUS_002336</name>
</gene>
<dbReference type="EMBL" id="CP022098">
    <property type="protein sequence ID" value="ATB36921.1"/>
    <property type="molecule type" value="Genomic_DNA"/>
</dbReference>
<feature type="region of interest" description="Disordered" evidence="1">
    <location>
        <begin position="1"/>
        <end position="21"/>
    </location>
</feature>